<comment type="caution">
    <text evidence="3">The sequence shown here is derived from an EMBL/GenBank/DDBJ whole genome shotgun (WGS) entry which is preliminary data.</text>
</comment>
<feature type="transmembrane region" description="Helical" evidence="2">
    <location>
        <begin position="237"/>
        <end position="260"/>
    </location>
</feature>
<feature type="region of interest" description="Disordered" evidence="1">
    <location>
        <begin position="270"/>
        <end position="296"/>
    </location>
</feature>
<feature type="transmembrane region" description="Helical" evidence="2">
    <location>
        <begin position="149"/>
        <end position="169"/>
    </location>
</feature>
<keyword evidence="2" id="KW-0472">Membrane</keyword>
<proteinExistence type="predicted"/>
<feature type="transmembrane region" description="Helical" evidence="2">
    <location>
        <begin position="440"/>
        <end position="463"/>
    </location>
</feature>
<sequence length="544" mass="56500">MSSATLSTPGTRVGMPSLLRAEALRSRRTFTWGVIGATLIFTIHTLILARATISQGVVAEVAWNGNALAWMHFYPVGFAIPLGLLVGVMAQWREDRWRQGGTAWRAVSPRRVLAARLAVLSASALACQLALVAPVVLHALVAGSGWGPWPRYLAFIVLMWIIVTGASAWGMVAYRLIGVGAVGAAPVLGFVWSALGAVQAEQPTWWMLPWTWSARPVLPLLGVHGNSVILEEGSPVWHYPVLPGLLGSTALTAVGAILAVHLGSRPLRRSAGPSGLLRRRPTRPTGPAPTGAPLRGLTAPGTAGAAGAALPATAPVGARSIPRALAIALPWRLWLVLSALLALIILVVRTAYSPGAALALLELVGLPICSAVVGMTLWAAVQAPWRSLLVRREPLPLVASLMGLGGGLVVPVLLCAWLVAQAGEPLTRTGDGVGAFTGGLYALAVMPAVSFMMVAVSLAVAMCTRPVASIVLNTVLLLSGLIIGGNDVLAQTGLWAASPWAWMRIADALPGTWAAVVALSAIIGGGALAVAISRARRVAVREDA</sequence>
<feature type="transmembrane region" description="Helical" evidence="2">
    <location>
        <begin position="470"/>
        <end position="490"/>
    </location>
</feature>
<feature type="transmembrane region" description="Helical" evidence="2">
    <location>
        <begin position="176"/>
        <end position="198"/>
    </location>
</feature>
<feature type="compositionally biased region" description="Low complexity" evidence="1">
    <location>
        <begin position="283"/>
        <end position="296"/>
    </location>
</feature>
<feature type="transmembrane region" description="Helical" evidence="2">
    <location>
        <begin position="364"/>
        <end position="385"/>
    </location>
</feature>
<dbReference type="AlphaFoldDB" id="A0A853EGT5"/>
<dbReference type="RefSeq" id="WP_179899715.1">
    <property type="nucleotide sequence ID" value="NZ_JACBXV010000015.1"/>
</dbReference>
<dbReference type="Proteomes" id="UP000572528">
    <property type="component" value="Unassembled WGS sequence"/>
</dbReference>
<reference evidence="3 4" key="1">
    <citation type="submission" date="2020-07" db="EMBL/GenBank/DDBJ databases">
        <title>MOT database genomes.</title>
        <authorList>
            <person name="Joseph S."/>
            <person name="Aduse-Opoku J."/>
            <person name="Hashim A."/>
            <person name="Wade W."/>
            <person name="Curtis M."/>
        </authorList>
    </citation>
    <scope>NUCLEOTIDE SEQUENCE [LARGE SCALE GENOMIC DNA]</scope>
    <source>
        <strain evidence="3 4">WMus004</strain>
    </source>
</reference>
<feature type="transmembrane region" description="Helical" evidence="2">
    <location>
        <begin position="510"/>
        <end position="532"/>
    </location>
</feature>
<keyword evidence="2" id="KW-0812">Transmembrane</keyword>
<evidence type="ECO:0000313" key="3">
    <source>
        <dbReference type="EMBL" id="NYS68374.1"/>
    </source>
</evidence>
<dbReference type="EMBL" id="JACBXV010000015">
    <property type="protein sequence ID" value="NYS68374.1"/>
    <property type="molecule type" value="Genomic_DNA"/>
</dbReference>
<evidence type="ECO:0008006" key="5">
    <source>
        <dbReference type="Google" id="ProtNLM"/>
    </source>
</evidence>
<keyword evidence="2" id="KW-1133">Transmembrane helix</keyword>
<evidence type="ECO:0000313" key="4">
    <source>
        <dbReference type="Proteomes" id="UP000572528"/>
    </source>
</evidence>
<organism evidence="3 4">
    <name type="scientific">Actinomyces bowdenii</name>
    <dbReference type="NCBI Taxonomy" id="131109"/>
    <lineage>
        <taxon>Bacteria</taxon>
        <taxon>Bacillati</taxon>
        <taxon>Actinomycetota</taxon>
        <taxon>Actinomycetes</taxon>
        <taxon>Actinomycetales</taxon>
        <taxon>Actinomycetaceae</taxon>
        <taxon>Actinomyces</taxon>
    </lineage>
</organism>
<evidence type="ECO:0000256" key="2">
    <source>
        <dbReference type="SAM" id="Phobius"/>
    </source>
</evidence>
<accession>A0A853EGT5</accession>
<feature type="transmembrane region" description="Helical" evidence="2">
    <location>
        <begin position="73"/>
        <end position="92"/>
    </location>
</feature>
<feature type="transmembrane region" description="Helical" evidence="2">
    <location>
        <begin position="397"/>
        <end position="420"/>
    </location>
</feature>
<evidence type="ECO:0000256" key="1">
    <source>
        <dbReference type="SAM" id="MobiDB-lite"/>
    </source>
</evidence>
<name>A0A853EGT5_9ACTO</name>
<feature type="transmembrane region" description="Helical" evidence="2">
    <location>
        <begin position="30"/>
        <end position="53"/>
    </location>
</feature>
<feature type="transmembrane region" description="Helical" evidence="2">
    <location>
        <begin position="113"/>
        <end position="137"/>
    </location>
</feature>
<protein>
    <recommendedName>
        <fullName evidence="5">Lantibiotic ABC transporter permease</fullName>
    </recommendedName>
</protein>
<feature type="transmembrane region" description="Helical" evidence="2">
    <location>
        <begin position="333"/>
        <end position="352"/>
    </location>
</feature>
<gene>
    <name evidence="3" type="ORF">HZZ05_02340</name>
</gene>